<gene>
    <name evidence="2" type="ORF">AaE_004901</name>
</gene>
<comment type="caution">
    <text evidence="2">The sequence shown here is derived from an EMBL/GenBank/DDBJ whole genome shotgun (WGS) entry which is preliminary data.</text>
</comment>
<dbReference type="AlphaFoldDB" id="A0A6A5AL13"/>
<dbReference type="Proteomes" id="UP000469452">
    <property type="component" value="Unassembled WGS sequence"/>
</dbReference>
<sequence>MVPSLALYNTLILSTASPVPATVVDVTLLPSTFTSPFGAGTDLVISISFSQEVIATGDVQLQLNSGVGATGRCTTLLTWTRSLSFTYGITPGHATTALNYVNTVALVLVAGTINDRLGNSASILLPDPTTGGLRPVVAVETTAPSIVSVGCGGATVAGTFGPGQDLVLAVSFSAPVSILGVPPAAVPVPTLTLNVLVPQVATYISGNGTQVLLFRYSVGLVDTLTPSALLDVTASVNMNGASLRRAGTTPNQAAGFTMP</sequence>
<feature type="non-terminal residue" evidence="2">
    <location>
        <position position="259"/>
    </location>
</feature>
<evidence type="ECO:0000256" key="1">
    <source>
        <dbReference type="SAM" id="SignalP"/>
    </source>
</evidence>
<dbReference type="EMBL" id="VJMI01010485">
    <property type="protein sequence ID" value="KAF0755632.1"/>
    <property type="molecule type" value="Genomic_DNA"/>
</dbReference>
<reference evidence="2 3" key="1">
    <citation type="submission" date="2019-06" db="EMBL/GenBank/DDBJ databases">
        <title>Genomics analysis of Aphanomyces spp. identifies a new class of oomycete effector associated with host adaptation.</title>
        <authorList>
            <person name="Gaulin E."/>
        </authorList>
    </citation>
    <scope>NUCLEOTIDE SEQUENCE [LARGE SCALE GENOMIC DNA]</scope>
    <source>
        <strain evidence="2 3">E</strain>
    </source>
</reference>
<keyword evidence="1" id="KW-0732">Signal</keyword>
<name>A0A6A5AL13_APHAT</name>
<evidence type="ECO:0008006" key="4">
    <source>
        <dbReference type="Google" id="ProtNLM"/>
    </source>
</evidence>
<dbReference type="VEuPathDB" id="FungiDB:H257_00200"/>
<proteinExistence type="predicted"/>
<feature type="chain" id="PRO_5025653089" description="SbsA Ig-like domain-containing protein" evidence="1">
    <location>
        <begin position="22"/>
        <end position="259"/>
    </location>
</feature>
<protein>
    <recommendedName>
        <fullName evidence="4">SbsA Ig-like domain-containing protein</fullName>
    </recommendedName>
</protein>
<evidence type="ECO:0000313" key="3">
    <source>
        <dbReference type="Proteomes" id="UP000469452"/>
    </source>
</evidence>
<organism evidence="2 3">
    <name type="scientific">Aphanomyces astaci</name>
    <name type="common">Crayfish plague agent</name>
    <dbReference type="NCBI Taxonomy" id="112090"/>
    <lineage>
        <taxon>Eukaryota</taxon>
        <taxon>Sar</taxon>
        <taxon>Stramenopiles</taxon>
        <taxon>Oomycota</taxon>
        <taxon>Saprolegniomycetes</taxon>
        <taxon>Saprolegniales</taxon>
        <taxon>Verrucalvaceae</taxon>
        <taxon>Aphanomyces</taxon>
    </lineage>
</organism>
<accession>A0A6A5AL13</accession>
<evidence type="ECO:0000313" key="2">
    <source>
        <dbReference type="EMBL" id="KAF0755632.1"/>
    </source>
</evidence>
<feature type="signal peptide" evidence="1">
    <location>
        <begin position="1"/>
        <end position="21"/>
    </location>
</feature>